<dbReference type="Gene3D" id="1.10.10.60">
    <property type="entry name" value="Homeodomain-like"/>
    <property type="match status" value="1"/>
</dbReference>
<dbReference type="Pfam" id="PF12833">
    <property type="entry name" value="HTH_18"/>
    <property type="match status" value="1"/>
</dbReference>
<dbReference type="RefSeq" id="WP_168053017.1">
    <property type="nucleotide sequence ID" value="NZ_JAAOZT010000002.1"/>
</dbReference>
<keyword evidence="1" id="KW-0805">Transcription regulation</keyword>
<reference evidence="5 6" key="1">
    <citation type="submission" date="2020-08" db="EMBL/GenBank/DDBJ databases">
        <title>Genomic Encyclopedia of Type Strains, Phase IV (KMG-IV): sequencing the most valuable type-strain genomes for metagenomic binning, comparative biology and taxonomic classification.</title>
        <authorList>
            <person name="Goeker M."/>
        </authorList>
    </citation>
    <scope>NUCLEOTIDE SEQUENCE [LARGE SCALE GENOMIC DNA]</scope>
    <source>
        <strain evidence="5 6">DSM 23240</strain>
    </source>
</reference>
<keyword evidence="3" id="KW-0804">Transcription</keyword>
<dbReference type="PANTHER" id="PTHR46796">
    <property type="entry name" value="HTH-TYPE TRANSCRIPTIONAL ACTIVATOR RHAS-RELATED"/>
    <property type="match status" value="1"/>
</dbReference>
<gene>
    <name evidence="5" type="ORF">HNR39_000618</name>
</gene>
<name>A0A840RPD0_9BURK</name>
<evidence type="ECO:0000313" key="5">
    <source>
        <dbReference type="EMBL" id="MBB5198808.1"/>
    </source>
</evidence>
<evidence type="ECO:0000313" key="6">
    <source>
        <dbReference type="Proteomes" id="UP000571084"/>
    </source>
</evidence>
<keyword evidence="6" id="KW-1185">Reference proteome</keyword>
<evidence type="ECO:0000259" key="4">
    <source>
        <dbReference type="PROSITE" id="PS01124"/>
    </source>
</evidence>
<keyword evidence="2 5" id="KW-0238">DNA-binding</keyword>
<dbReference type="PROSITE" id="PS01124">
    <property type="entry name" value="HTH_ARAC_FAMILY_2"/>
    <property type="match status" value="1"/>
</dbReference>
<dbReference type="Proteomes" id="UP000571084">
    <property type="component" value="Unassembled WGS sequence"/>
</dbReference>
<proteinExistence type="predicted"/>
<organism evidence="5 6">
    <name type="scientific">Glaciimonas immobilis</name>
    <dbReference type="NCBI Taxonomy" id="728004"/>
    <lineage>
        <taxon>Bacteria</taxon>
        <taxon>Pseudomonadati</taxon>
        <taxon>Pseudomonadota</taxon>
        <taxon>Betaproteobacteria</taxon>
        <taxon>Burkholderiales</taxon>
        <taxon>Oxalobacteraceae</taxon>
        <taxon>Glaciimonas</taxon>
    </lineage>
</organism>
<dbReference type="InterPro" id="IPR050204">
    <property type="entry name" value="AraC_XylS_family_regulators"/>
</dbReference>
<evidence type="ECO:0000256" key="3">
    <source>
        <dbReference type="ARBA" id="ARBA00023163"/>
    </source>
</evidence>
<dbReference type="AlphaFoldDB" id="A0A840RPD0"/>
<dbReference type="PROSITE" id="PS00041">
    <property type="entry name" value="HTH_ARAC_FAMILY_1"/>
    <property type="match status" value="1"/>
</dbReference>
<feature type="domain" description="HTH araC/xylS-type" evidence="4">
    <location>
        <begin position="76"/>
        <end position="174"/>
    </location>
</feature>
<dbReference type="InterPro" id="IPR018062">
    <property type="entry name" value="HTH_AraC-typ_CS"/>
</dbReference>
<dbReference type="GO" id="GO:0003700">
    <property type="term" value="F:DNA-binding transcription factor activity"/>
    <property type="evidence" value="ECO:0007669"/>
    <property type="project" value="InterPro"/>
</dbReference>
<comment type="caution">
    <text evidence="5">The sequence shown here is derived from an EMBL/GenBank/DDBJ whole genome shotgun (WGS) entry which is preliminary data.</text>
</comment>
<protein>
    <submittedName>
        <fullName evidence="5">AraC-like DNA-binding protein</fullName>
    </submittedName>
</protein>
<dbReference type="SMART" id="SM00342">
    <property type="entry name" value="HTH_ARAC"/>
    <property type="match status" value="1"/>
</dbReference>
<dbReference type="EMBL" id="JACHHQ010000001">
    <property type="protein sequence ID" value="MBB5198808.1"/>
    <property type="molecule type" value="Genomic_DNA"/>
</dbReference>
<accession>A0A840RPD0</accession>
<sequence>MNLESIKMLVMLQVFIDSGLGKRNEPISPEIDNSVEFLKGLPVKGRCLKSWFLRMAIDKTPEYIRISEALRRMEAYSMVSFLLQEGGSGEKLQSLSARYGVSTCHFRRLFRSGLGSSPKSSLKDWQLAKAVLAVIEDRQTITEAAMLHGYASSSHFSNAVRQSLGLSLTHLFDNSTDKKDLM</sequence>
<evidence type="ECO:0000256" key="1">
    <source>
        <dbReference type="ARBA" id="ARBA00023015"/>
    </source>
</evidence>
<dbReference type="InterPro" id="IPR018060">
    <property type="entry name" value="HTH_AraC"/>
</dbReference>
<dbReference type="GO" id="GO:0043565">
    <property type="term" value="F:sequence-specific DNA binding"/>
    <property type="evidence" value="ECO:0007669"/>
    <property type="project" value="InterPro"/>
</dbReference>
<evidence type="ECO:0000256" key="2">
    <source>
        <dbReference type="ARBA" id="ARBA00023125"/>
    </source>
</evidence>